<dbReference type="GO" id="GO:0004252">
    <property type="term" value="F:serine-type endopeptidase activity"/>
    <property type="evidence" value="ECO:0007669"/>
    <property type="project" value="TreeGrafter"/>
</dbReference>
<evidence type="ECO:0000256" key="1">
    <source>
        <dbReference type="ARBA" id="ARBA00022801"/>
    </source>
</evidence>
<dbReference type="Gene3D" id="3.40.50.1820">
    <property type="entry name" value="alpha/beta hydrolase"/>
    <property type="match status" value="1"/>
</dbReference>
<sequence>MQKFDHSRHEAAIREPDVKKLFAVILAPVASSLVLYALVSLDQPAKHSGLRSAQLSPLVPLHDLFPLADTGPDLAAPSGVSTGVTKRTPESRFSGVQSRLTLPQANPAPVPLPTVVLLTSDDAGIAGPNTAETVLFLANRGYAVLEINCRARTDGGRTAVKLVPGVVGVCSVATIADETEKLIKQGIADPSALALFGSGYGGTLALLAVSIVPDLFKAAVVHSPAQYQTGNLAKGPVRERMIRTTFEADFHPKALQKPSGRSRSGSLAELIGASRAALLITHGNDEVATPFDRAHARELMASRGNIAIHDLGAKGQNYSRWQTRVEVARLTETFLARHLGGRNGGYDYIELLAKLF</sequence>
<dbReference type="InterPro" id="IPR001375">
    <property type="entry name" value="Peptidase_S9_cat"/>
</dbReference>
<protein>
    <submittedName>
        <fullName evidence="5">Prolyl oligopeptidase family protein</fullName>
    </submittedName>
</protein>
<dbReference type="GO" id="GO:0006508">
    <property type="term" value="P:proteolysis"/>
    <property type="evidence" value="ECO:0007669"/>
    <property type="project" value="InterPro"/>
</dbReference>
<keyword evidence="6" id="KW-1185">Reference proteome</keyword>
<dbReference type="InterPro" id="IPR029058">
    <property type="entry name" value="AB_hydrolase_fold"/>
</dbReference>
<dbReference type="AlphaFoldDB" id="A0A286IGD5"/>
<keyword evidence="3" id="KW-1133">Transmembrane helix</keyword>
<reference evidence="6" key="1">
    <citation type="submission" date="2017-08" db="EMBL/GenBank/DDBJ databases">
        <authorList>
            <person name="Varghese N."/>
            <person name="Submissions S."/>
        </authorList>
    </citation>
    <scope>NUCLEOTIDE SEQUENCE [LARGE SCALE GENOMIC DNA]</scope>
    <source>
        <strain evidence="6">KCTC 23107</strain>
    </source>
</reference>
<organism evidence="5 6">
    <name type="scientific">Hoeflea halophila</name>
    <dbReference type="NCBI Taxonomy" id="714899"/>
    <lineage>
        <taxon>Bacteria</taxon>
        <taxon>Pseudomonadati</taxon>
        <taxon>Pseudomonadota</taxon>
        <taxon>Alphaproteobacteria</taxon>
        <taxon>Hyphomicrobiales</taxon>
        <taxon>Rhizobiaceae</taxon>
        <taxon>Hoeflea</taxon>
    </lineage>
</organism>
<evidence type="ECO:0000313" key="5">
    <source>
        <dbReference type="EMBL" id="SOE18394.1"/>
    </source>
</evidence>
<dbReference type="EMBL" id="OCPC01000005">
    <property type="protein sequence ID" value="SOE18394.1"/>
    <property type="molecule type" value="Genomic_DNA"/>
</dbReference>
<accession>A0A286IGD5</accession>
<feature type="region of interest" description="Disordered" evidence="2">
    <location>
        <begin position="76"/>
        <end position="96"/>
    </location>
</feature>
<name>A0A286IGD5_9HYPH</name>
<dbReference type="PANTHER" id="PTHR42776:SF27">
    <property type="entry name" value="DIPEPTIDYL PEPTIDASE FAMILY MEMBER 6"/>
    <property type="match status" value="1"/>
</dbReference>
<feature type="domain" description="Peptidase S9 prolyl oligopeptidase catalytic" evidence="4">
    <location>
        <begin position="133"/>
        <end position="285"/>
    </location>
</feature>
<dbReference type="SUPFAM" id="SSF53474">
    <property type="entry name" value="alpha/beta-Hydrolases"/>
    <property type="match status" value="1"/>
</dbReference>
<keyword evidence="1" id="KW-0378">Hydrolase</keyword>
<gene>
    <name evidence="5" type="ORF">SAMN05877838_3317</name>
</gene>
<proteinExistence type="predicted"/>
<keyword evidence="3" id="KW-0472">Membrane</keyword>
<evidence type="ECO:0000256" key="3">
    <source>
        <dbReference type="SAM" id="Phobius"/>
    </source>
</evidence>
<feature type="transmembrane region" description="Helical" evidence="3">
    <location>
        <begin position="21"/>
        <end position="39"/>
    </location>
</feature>
<dbReference type="Proteomes" id="UP000219465">
    <property type="component" value="Unassembled WGS sequence"/>
</dbReference>
<evidence type="ECO:0000259" key="4">
    <source>
        <dbReference type="Pfam" id="PF00326"/>
    </source>
</evidence>
<dbReference type="Pfam" id="PF00326">
    <property type="entry name" value="Peptidase_S9"/>
    <property type="match status" value="1"/>
</dbReference>
<keyword evidence="3" id="KW-0812">Transmembrane</keyword>
<dbReference type="PANTHER" id="PTHR42776">
    <property type="entry name" value="SERINE PEPTIDASE S9 FAMILY MEMBER"/>
    <property type="match status" value="1"/>
</dbReference>
<evidence type="ECO:0000256" key="2">
    <source>
        <dbReference type="SAM" id="MobiDB-lite"/>
    </source>
</evidence>
<evidence type="ECO:0000313" key="6">
    <source>
        <dbReference type="Proteomes" id="UP000219465"/>
    </source>
</evidence>